<evidence type="ECO:0000256" key="13">
    <source>
        <dbReference type="ARBA" id="ARBA00023180"/>
    </source>
</evidence>
<evidence type="ECO:0000256" key="10">
    <source>
        <dbReference type="ARBA" id="ARBA00023004"/>
    </source>
</evidence>
<dbReference type="GO" id="GO:0020037">
    <property type="term" value="F:heme binding"/>
    <property type="evidence" value="ECO:0007669"/>
    <property type="project" value="InterPro"/>
</dbReference>
<evidence type="ECO:0000256" key="4">
    <source>
        <dbReference type="ARBA" id="ARBA00010617"/>
    </source>
</evidence>
<keyword evidence="7 14" id="KW-0479">Metal-binding</keyword>
<dbReference type="Gene3D" id="1.10.630.10">
    <property type="entry name" value="Cytochrome P450"/>
    <property type="match status" value="1"/>
</dbReference>
<organism evidence="16 17">
    <name type="scientific">Hypholoma sublateritium (strain FD-334 SS-4)</name>
    <dbReference type="NCBI Taxonomy" id="945553"/>
    <lineage>
        <taxon>Eukaryota</taxon>
        <taxon>Fungi</taxon>
        <taxon>Dikarya</taxon>
        <taxon>Basidiomycota</taxon>
        <taxon>Agaricomycotina</taxon>
        <taxon>Agaricomycetes</taxon>
        <taxon>Agaricomycetidae</taxon>
        <taxon>Agaricales</taxon>
        <taxon>Agaricineae</taxon>
        <taxon>Strophariaceae</taxon>
        <taxon>Hypholoma</taxon>
    </lineage>
</organism>
<evidence type="ECO:0000256" key="8">
    <source>
        <dbReference type="ARBA" id="ARBA00022989"/>
    </source>
</evidence>
<evidence type="ECO:0000256" key="15">
    <source>
        <dbReference type="RuleBase" id="RU000461"/>
    </source>
</evidence>
<dbReference type="InterPro" id="IPR017972">
    <property type="entry name" value="Cyt_P450_CS"/>
</dbReference>
<comment type="similarity">
    <text evidence="4 15">Belongs to the cytochrome P450 family.</text>
</comment>
<dbReference type="PANTHER" id="PTHR46300">
    <property type="entry name" value="P450, PUTATIVE (EUROFUNG)-RELATED-RELATED"/>
    <property type="match status" value="1"/>
</dbReference>
<gene>
    <name evidence="16" type="ORF">HYPSUDRAFT_142681</name>
</gene>
<dbReference type="InterPro" id="IPR050364">
    <property type="entry name" value="Cytochrome_P450_fung"/>
</dbReference>
<dbReference type="Pfam" id="PF00067">
    <property type="entry name" value="p450"/>
    <property type="match status" value="1"/>
</dbReference>
<keyword evidence="11 15" id="KW-0503">Monooxygenase</keyword>
<keyword evidence="8" id="KW-1133">Transmembrane helix</keyword>
<keyword evidence="13" id="KW-0325">Glycoprotein</keyword>
<dbReference type="OrthoDB" id="1470350at2759"/>
<keyword evidence="6" id="KW-0812">Transmembrane</keyword>
<evidence type="ECO:0000256" key="1">
    <source>
        <dbReference type="ARBA" id="ARBA00001971"/>
    </source>
</evidence>
<comment type="pathway">
    <text evidence="3">Secondary metabolite biosynthesis.</text>
</comment>
<proteinExistence type="inferred from homology"/>
<evidence type="ECO:0000256" key="14">
    <source>
        <dbReference type="PIRSR" id="PIRSR602401-1"/>
    </source>
</evidence>
<evidence type="ECO:0000256" key="11">
    <source>
        <dbReference type="ARBA" id="ARBA00023033"/>
    </source>
</evidence>
<name>A0A0D2NMV8_HYPSF</name>
<dbReference type="AlphaFoldDB" id="A0A0D2NMV8"/>
<comment type="subcellular location">
    <subcellularLocation>
        <location evidence="2">Membrane</location>
        <topology evidence="2">Single-pass membrane protein</topology>
    </subcellularLocation>
</comment>
<dbReference type="PRINTS" id="PR00385">
    <property type="entry name" value="P450"/>
</dbReference>
<evidence type="ECO:0000256" key="9">
    <source>
        <dbReference type="ARBA" id="ARBA00023002"/>
    </source>
</evidence>
<dbReference type="SUPFAM" id="SSF48264">
    <property type="entry name" value="Cytochrome P450"/>
    <property type="match status" value="1"/>
</dbReference>
<evidence type="ECO:0000256" key="3">
    <source>
        <dbReference type="ARBA" id="ARBA00005179"/>
    </source>
</evidence>
<dbReference type="InterPro" id="IPR001128">
    <property type="entry name" value="Cyt_P450"/>
</dbReference>
<evidence type="ECO:0008006" key="18">
    <source>
        <dbReference type="Google" id="ProtNLM"/>
    </source>
</evidence>
<dbReference type="OMA" id="ICGITMS"/>
<keyword evidence="10 14" id="KW-0408">Iron</keyword>
<dbReference type="PANTHER" id="PTHR46300:SF2">
    <property type="entry name" value="CYTOCHROME P450 MONOOXYGENASE ALNH-RELATED"/>
    <property type="match status" value="1"/>
</dbReference>
<dbReference type="PRINTS" id="PR00463">
    <property type="entry name" value="EP450I"/>
</dbReference>
<evidence type="ECO:0000256" key="6">
    <source>
        <dbReference type="ARBA" id="ARBA00022692"/>
    </source>
</evidence>
<evidence type="ECO:0000256" key="7">
    <source>
        <dbReference type="ARBA" id="ARBA00022723"/>
    </source>
</evidence>
<comment type="cofactor">
    <cofactor evidence="1 14">
        <name>heme</name>
        <dbReference type="ChEBI" id="CHEBI:30413"/>
    </cofactor>
</comment>
<dbReference type="Proteomes" id="UP000054270">
    <property type="component" value="Unassembled WGS sequence"/>
</dbReference>
<accession>A0A0D2NMV8</accession>
<keyword evidence="9 15" id="KW-0560">Oxidoreductase</keyword>
<dbReference type="GO" id="GO:0005506">
    <property type="term" value="F:iron ion binding"/>
    <property type="evidence" value="ECO:0007669"/>
    <property type="project" value="InterPro"/>
</dbReference>
<keyword evidence="5 14" id="KW-0349">Heme</keyword>
<dbReference type="InterPro" id="IPR036396">
    <property type="entry name" value="Cyt_P450_sf"/>
</dbReference>
<evidence type="ECO:0000256" key="5">
    <source>
        <dbReference type="ARBA" id="ARBA00022617"/>
    </source>
</evidence>
<dbReference type="GO" id="GO:0016020">
    <property type="term" value="C:membrane"/>
    <property type="evidence" value="ECO:0007669"/>
    <property type="project" value="UniProtKB-SubCell"/>
</dbReference>
<dbReference type="CDD" id="cd11065">
    <property type="entry name" value="CYP64-like"/>
    <property type="match status" value="1"/>
</dbReference>
<evidence type="ECO:0000313" key="17">
    <source>
        <dbReference type="Proteomes" id="UP000054270"/>
    </source>
</evidence>
<evidence type="ECO:0000256" key="2">
    <source>
        <dbReference type="ARBA" id="ARBA00004167"/>
    </source>
</evidence>
<dbReference type="GO" id="GO:0016705">
    <property type="term" value="F:oxidoreductase activity, acting on paired donors, with incorporation or reduction of molecular oxygen"/>
    <property type="evidence" value="ECO:0007669"/>
    <property type="project" value="InterPro"/>
</dbReference>
<dbReference type="EMBL" id="KN817570">
    <property type="protein sequence ID" value="KJA20134.1"/>
    <property type="molecule type" value="Genomic_DNA"/>
</dbReference>
<keyword evidence="12" id="KW-0472">Membrane</keyword>
<evidence type="ECO:0000313" key="16">
    <source>
        <dbReference type="EMBL" id="KJA20134.1"/>
    </source>
</evidence>
<reference evidence="17" key="1">
    <citation type="submission" date="2014-04" db="EMBL/GenBank/DDBJ databases">
        <title>Evolutionary Origins and Diversification of the Mycorrhizal Mutualists.</title>
        <authorList>
            <consortium name="DOE Joint Genome Institute"/>
            <consortium name="Mycorrhizal Genomics Consortium"/>
            <person name="Kohler A."/>
            <person name="Kuo A."/>
            <person name="Nagy L.G."/>
            <person name="Floudas D."/>
            <person name="Copeland A."/>
            <person name="Barry K.W."/>
            <person name="Cichocki N."/>
            <person name="Veneault-Fourrey C."/>
            <person name="LaButti K."/>
            <person name="Lindquist E.A."/>
            <person name="Lipzen A."/>
            <person name="Lundell T."/>
            <person name="Morin E."/>
            <person name="Murat C."/>
            <person name="Riley R."/>
            <person name="Ohm R."/>
            <person name="Sun H."/>
            <person name="Tunlid A."/>
            <person name="Henrissat B."/>
            <person name="Grigoriev I.V."/>
            <person name="Hibbett D.S."/>
            <person name="Martin F."/>
        </authorList>
    </citation>
    <scope>NUCLEOTIDE SEQUENCE [LARGE SCALE GENOMIC DNA]</scope>
    <source>
        <strain evidence="17">FD-334 SS-4</strain>
    </source>
</reference>
<keyword evidence="17" id="KW-1185">Reference proteome</keyword>
<dbReference type="InterPro" id="IPR002401">
    <property type="entry name" value="Cyt_P450_E_grp-I"/>
</dbReference>
<evidence type="ECO:0000256" key="12">
    <source>
        <dbReference type="ARBA" id="ARBA00023136"/>
    </source>
</evidence>
<dbReference type="PROSITE" id="PS00086">
    <property type="entry name" value="CYTOCHROME_P450"/>
    <property type="match status" value="1"/>
</dbReference>
<dbReference type="GO" id="GO:0004497">
    <property type="term" value="F:monooxygenase activity"/>
    <property type="evidence" value="ECO:0007669"/>
    <property type="project" value="UniProtKB-KW"/>
</dbReference>
<protein>
    <recommendedName>
        <fullName evidence="18">Cytochrome P450</fullName>
    </recommendedName>
</protein>
<feature type="binding site" description="axial binding residue" evidence="14">
    <location>
        <position position="494"/>
    </location>
    <ligand>
        <name>heme</name>
        <dbReference type="ChEBI" id="CHEBI:30413"/>
    </ligand>
    <ligandPart>
        <name>Fe</name>
        <dbReference type="ChEBI" id="CHEBI:18248"/>
    </ligandPart>
</feature>
<sequence>MSAFNFNATPIDARSYTQTDNLYNGFDRGSSLFLLTSLIAAAIYLSSKVFYRRPLTDDKGNTIPDGPTGLPVLGSFPFLTDYPELTLDYWAKKFGSLYSIWLGNQLFVIVSDPQIVKDLMVTNGAIFSSRKEMYLKSQIIFAGRGITATPYNDKWQVRLLAGRGNHTYILGRRTHRRLATTWLNKPAVESYTAVLDYEATVLVHDLYYHSNGGKLPINPQPHAGRCSLNNMLTITFGMRTDTIEHPLVAEALSLSRAFMNCTGPVSNMIDFVPILQKLPFNLPLKTRAQKLHADLVKTYGGMINEIDERMKRGEQVPDCLVKTLLLAQEEEGLDHLDMAILCSAFMIGGVETTASIMQWFSALIPAYPEIQAKAHEELDRVVGRNRLPTIDDEKNLPFIHAIIKEVERCHNPFWLGTPHVNSQDFTYRGQFIPKDTVVVLNTYTMHHDPQRHPDPHTFNPDRFINDSTLSSESANLANPMERDHWMFGVGRRICPGMWVAEREVFLAIARMLWAFKMDEIPGEPIDLKEYDGLSGRSPVPFRIQITPRHDQVEAVLGL</sequence>
<dbReference type="STRING" id="945553.A0A0D2NMV8"/>